<evidence type="ECO:0000256" key="10">
    <source>
        <dbReference type="SAM" id="Phobius"/>
    </source>
</evidence>
<evidence type="ECO:0000256" key="3">
    <source>
        <dbReference type="ARBA" id="ARBA00022507"/>
    </source>
</evidence>
<evidence type="ECO:0000256" key="7">
    <source>
        <dbReference type="ARBA" id="ARBA00023136"/>
    </source>
</evidence>
<feature type="transmembrane region" description="Helical" evidence="10">
    <location>
        <begin position="272"/>
        <end position="291"/>
    </location>
</feature>
<keyword evidence="8 11" id="KW-0675">Receptor</keyword>
<dbReference type="PRINTS" id="PR00900">
    <property type="entry name" value="PHEROMONEAR"/>
</dbReference>
<dbReference type="OrthoDB" id="2874149at2759"/>
<dbReference type="AlphaFoldDB" id="A0A316U7B5"/>
<dbReference type="RefSeq" id="XP_025348289.1">
    <property type="nucleotide sequence ID" value="XM_025492419.1"/>
</dbReference>
<feature type="transmembrane region" description="Helical" evidence="10">
    <location>
        <begin position="151"/>
        <end position="175"/>
    </location>
</feature>
<dbReference type="GO" id="GO:0004933">
    <property type="term" value="F:mating-type a-factor pheromone receptor activity"/>
    <property type="evidence" value="ECO:0007669"/>
    <property type="project" value="InterPro"/>
</dbReference>
<dbReference type="InterPro" id="IPR001546">
    <property type="entry name" value="GPCR_Pheromne_A_rcpt"/>
</dbReference>
<feature type="transmembrane region" description="Helical" evidence="10">
    <location>
        <begin position="32"/>
        <end position="55"/>
    </location>
</feature>
<keyword evidence="12" id="KW-1185">Reference proteome</keyword>
<dbReference type="PRINTS" id="PR00899">
    <property type="entry name" value="GPCRSTE3"/>
</dbReference>
<sequence length="350" mass="39428">MKDYAFPFFAGLGVIFALLPLTWHFRSKNYSVLFLLSWVAIWNCVLFINSLIWFSTTEAKCLVWCDISGKIIQMANFAVPAATLCIARKLESIASTRQVASTDDELRRRALFDLILCVALPLIFGVLTIVYQGHRADIYEGVGCFIPVYFSWPYIAFGLVPCLLVSFVSLGYSALSMRWFLLRRRQFAAVLSSSGSNMNRVRYLRMICFCAVDMVVTIPITVGLMTAALVDSNGKLEPYTSWAAVHYQFGTVLQITASELDMFSVQRSRIDLGRWVAPISAFLFFAILGLTHEARSEYRRLASAAWRWGNKKPKERPAILVQVQRSTLTDSGLSDAEASVEAKSFEMHLK</sequence>
<evidence type="ECO:0000256" key="5">
    <source>
        <dbReference type="ARBA" id="ARBA00022989"/>
    </source>
</evidence>
<feature type="transmembrane region" description="Helical" evidence="10">
    <location>
        <begin position="111"/>
        <end position="131"/>
    </location>
</feature>
<dbReference type="GeneID" id="37014153"/>
<dbReference type="EMBL" id="KZ819326">
    <property type="protein sequence ID" value="PWN21129.1"/>
    <property type="molecule type" value="Genomic_DNA"/>
</dbReference>
<name>A0A316U7B5_9BASI</name>
<evidence type="ECO:0000313" key="12">
    <source>
        <dbReference type="Proteomes" id="UP000245942"/>
    </source>
</evidence>
<dbReference type="Proteomes" id="UP000245942">
    <property type="component" value="Unassembled WGS sequence"/>
</dbReference>
<dbReference type="PANTHER" id="PTHR28097:SF1">
    <property type="entry name" value="PHEROMONE A FACTOR RECEPTOR"/>
    <property type="match status" value="1"/>
</dbReference>
<dbReference type="PANTHER" id="PTHR28097">
    <property type="entry name" value="PHEROMONE A FACTOR RECEPTOR"/>
    <property type="match status" value="1"/>
</dbReference>
<feature type="transmembrane region" description="Helical" evidence="10">
    <location>
        <begin position="206"/>
        <end position="230"/>
    </location>
</feature>
<feature type="transmembrane region" description="Helical" evidence="10">
    <location>
        <begin position="6"/>
        <end position="25"/>
    </location>
</feature>
<proteinExistence type="inferred from homology"/>
<accession>A0A316U7B5</accession>
<dbReference type="CDD" id="cd14966">
    <property type="entry name" value="7tmD_STE3"/>
    <property type="match status" value="1"/>
</dbReference>
<keyword evidence="3" id="KW-0589">Pheromone response</keyword>
<dbReference type="InterPro" id="IPR001499">
    <property type="entry name" value="GPCR_STE3"/>
</dbReference>
<evidence type="ECO:0000256" key="8">
    <source>
        <dbReference type="ARBA" id="ARBA00023170"/>
    </source>
</evidence>
<evidence type="ECO:0000313" key="11">
    <source>
        <dbReference type="EMBL" id="PWN21129.1"/>
    </source>
</evidence>
<evidence type="ECO:0000256" key="9">
    <source>
        <dbReference type="ARBA" id="ARBA00023224"/>
    </source>
</evidence>
<evidence type="ECO:0000256" key="2">
    <source>
        <dbReference type="ARBA" id="ARBA00011085"/>
    </source>
</evidence>
<protein>
    <submittedName>
        <fullName evidence="11">Pheromone receptor a1</fullName>
    </submittedName>
</protein>
<dbReference type="GO" id="GO:0005886">
    <property type="term" value="C:plasma membrane"/>
    <property type="evidence" value="ECO:0007669"/>
    <property type="project" value="TreeGrafter"/>
</dbReference>
<organism evidence="11 12">
    <name type="scientific">Pseudomicrostroma glucosiphilum</name>
    <dbReference type="NCBI Taxonomy" id="1684307"/>
    <lineage>
        <taxon>Eukaryota</taxon>
        <taxon>Fungi</taxon>
        <taxon>Dikarya</taxon>
        <taxon>Basidiomycota</taxon>
        <taxon>Ustilaginomycotina</taxon>
        <taxon>Exobasidiomycetes</taxon>
        <taxon>Microstromatales</taxon>
        <taxon>Microstromatales incertae sedis</taxon>
        <taxon>Pseudomicrostroma</taxon>
    </lineage>
</organism>
<keyword evidence="9" id="KW-0807">Transducer</keyword>
<keyword evidence="6" id="KW-0297">G-protein coupled receptor</keyword>
<evidence type="ECO:0000256" key="4">
    <source>
        <dbReference type="ARBA" id="ARBA00022692"/>
    </source>
</evidence>
<evidence type="ECO:0000256" key="1">
    <source>
        <dbReference type="ARBA" id="ARBA00004141"/>
    </source>
</evidence>
<keyword evidence="5 10" id="KW-1133">Transmembrane helix</keyword>
<keyword evidence="7 10" id="KW-0472">Membrane</keyword>
<evidence type="ECO:0000256" key="6">
    <source>
        <dbReference type="ARBA" id="ARBA00023040"/>
    </source>
</evidence>
<reference evidence="11 12" key="1">
    <citation type="journal article" date="2018" name="Mol. Biol. Evol.">
        <title>Broad Genomic Sampling Reveals a Smut Pathogenic Ancestry of the Fungal Clade Ustilaginomycotina.</title>
        <authorList>
            <person name="Kijpornyongpan T."/>
            <person name="Mondo S.J."/>
            <person name="Barry K."/>
            <person name="Sandor L."/>
            <person name="Lee J."/>
            <person name="Lipzen A."/>
            <person name="Pangilinan J."/>
            <person name="LaButti K."/>
            <person name="Hainaut M."/>
            <person name="Henrissat B."/>
            <person name="Grigoriev I.V."/>
            <person name="Spatafora J.W."/>
            <person name="Aime M.C."/>
        </authorList>
    </citation>
    <scope>NUCLEOTIDE SEQUENCE [LARGE SCALE GENOMIC DNA]</scope>
    <source>
        <strain evidence="11 12">MCA 4718</strain>
    </source>
</reference>
<comment type="similarity">
    <text evidence="2">Belongs to the G-protein coupled receptor 4 family.</text>
</comment>
<comment type="subcellular location">
    <subcellularLocation>
        <location evidence="1">Membrane</location>
        <topology evidence="1">Multi-pass membrane protein</topology>
    </subcellularLocation>
</comment>
<keyword evidence="4 10" id="KW-0812">Transmembrane</keyword>
<dbReference type="Pfam" id="PF02076">
    <property type="entry name" value="STE3"/>
    <property type="match status" value="1"/>
</dbReference>
<dbReference type="GO" id="GO:0000750">
    <property type="term" value="P:pheromone-dependent signal transduction involved in conjugation with cellular fusion"/>
    <property type="evidence" value="ECO:0007669"/>
    <property type="project" value="TreeGrafter"/>
</dbReference>
<feature type="transmembrane region" description="Helical" evidence="10">
    <location>
        <begin position="67"/>
        <end position="90"/>
    </location>
</feature>
<gene>
    <name evidence="11" type="ORF">BCV69DRAFT_282630</name>
</gene>